<evidence type="ECO:0000313" key="1">
    <source>
        <dbReference type="EMBL" id="JAD14508.1"/>
    </source>
</evidence>
<dbReference type="AlphaFoldDB" id="A0A0A8XPH1"/>
<proteinExistence type="predicted"/>
<protein>
    <submittedName>
        <fullName evidence="1">Uncharacterized protein</fullName>
    </submittedName>
</protein>
<organism evidence="1">
    <name type="scientific">Arundo donax</name>
    <name type="common">Giant reed</name>
    <name type="synonym">Donax arundinaceus</name>
    <dbReference type="NCBI Taxonomy" id="35708"/>
    <lineage>
        <taxon>Eukaryota</taxon>
        <taxon>Viridiplantae</taxon>
        <taxon>Streptophyta</taxon>
        <taxon>Embryophyta</taxon>
        <taxon>Tracheophyta</taxon>
        <taxon>Spermatophyta</taxon>
        <taxon>Magnoliopsida</taxon>
        <taxon>Liliopsida</taxon>
        <taxon>Poales</taxon>
        <taxon>Poaceae</taxon>
        <taxon>PACMAD clade</taxon>
        <taxon>Arundinoideae</taxon>
        <taxon>Arundineae</taxon>
        <taxon>Arundo</taxon>
    </lineage>
</organism>
<dbReference type="EMBL" id="GBRH01283387">
    <property type="protein sequence ID" value="JAD14508.1"/>
    <property type="molecule type" value="Transcribed_RNA"/>
</dbReference>
<reference evidence="1" key="1">
    <citation type="submission" date="2014-09" db="EMBL/GenBank/DDBJ databases">
        <authorList>
            <person name="Magalhaes I.L.F."/>
            <person name="Oliveira U."/>
            <person name="Santos F.R."/>
            <person name="Vidigal T.H.D.A."/>
            <person name="Brescovit A.D."/>
            <person name="Santos A.J."/>
        </authorList>
    </citation>
    <scope>NUCLEOTIDE SEQUENCE</scope>
    <source>
        <tissue evidence="1">Shoot tissue taken approximately 20 cm above the soil surface</tissue>
    </source>
</reference>
<reference evidence="1" key="2">
    <citation type="journal article" date="2015" name="Data Brief">
        <title>Shoot transcriptome of the giant reed, Arundo donax.</title>
        <authorList>
            <person name="Barrero R.A."/>
            <person name="Guerrero F.D."/>
            <person name="Moolhuijzen P."/>
            <person name="Goolsby J.A."/>
            <person name="Tidwell J."/>
            <person name="Bellgard S.E."/>
            <person name="Bellgard M.I."/>
        </authorList>
    </citation>
    <scope>NUCLEOTIDE SEQUENCE</scope>
    <source>
        <tissue evidence="1">Shoot tissue taken approximately 20 cm above the soil surface</tissue>
    </source>
</reference>
<accession>A0A0A8XPH1</accession>
<sequence length="78" mass="9136">MQKNYLRHLKLFCRQAREILPSELILVEDSYTTAMEPSIALVDLILEVRTSEQRSQQQFQPPSLCDSIPDSQMFAHLW</sequence>
<name>A0A0A8XPH1_ARUDO</name>